<accession>A0A4C1UIK8</accession>
<keyword evidence="2" id="KW-1185">Reference proteome</keyword>
<comment type="caution">
    <text evidence="1">The sequence shown here is derived from an EMBL/GenBank/DDBJ whole genome shotgun (WGS) entry which is preliminary data.</text>
</comment>
<dbReference type="Proteomes" id="UP000299102">
    <property type="component" value="Unassembled WGS sequence"/>
</dbReference>
<gene>
    <name evidence="1" type="ORF">EVAR_95484_1</name>
</gene>
<name>A0A4C1UIK8_EUMVA</name>
<sequence length="126" mass="14564">MFFGIVIEAHDPAPLPDGRLLVASLAPAEHSLPWAYKLGFGWQAVHAGKPRIHQEMSEKQERYAEIVSSRMKRLVDVREARKICRDSITCMKRLIDDREARKICRDSIIPYEKIGRCQSSKKDMQR</sequence>
<dbReference type="EMBL" id="BGZK01000179">
    <property type="protein sequence ID" value="GBP26313.1"/>
    <property type="molecule type" value="Genomic_DNA"/>
</dbReference>
<proteinExistence type="predicted"/>
<reference evidence="1 2" key="1">
    <citation type="journal article" date="2019" name="Commun. Biol.">
        <title>The bagworm genome reveals a unique fibroin gene that provides high tensile strength.</title>
        <authorList>
            <person name="Kono N."/>
            <person name="Nakamura H."/>
            <person name="Ohtoshi R."/>
            <person name="Tomita M."/>
            <person name="Numata K."/>
            <person name="Arakawa K."/>
        </authorList>
    </citation>
    <scope>NUCLEOTIDE SEQUENCE [LARGE SCALE GENOMIC DNA]</scope>
</reference>
<protein>
    <submittedName>
        <fullName evidence="1">Uncharacterized protein</fullName>
    </submittedName>
</protein>
<evidence type="ECO:0000313" key="2">
    <source>
        <dbReference type="Proteomes" id="UP000299102"/>
    </source>
</evidence>
<evidence type="ECO:0000313" key="1">
    <source>
        <dbReference type="EMBL" id="GBP26313.1"/>
    </source>
</evidence>
<organism evidence="1 2">
    <name type="scientific">Eumeta variegata</name>
    <name type="common">Bagworm moth</name>
    <name type="synonym">Eumeta japonica</name>
    <dbReference type="NCBI Taxonomy" id="151549"/>
    <lineage>
        <taxon>Eukaryota</taxon>
        <taxon>Metazoa</taxon>
        <taxon>Ecdysozoa</taxon>
        <taxon>Arthropoda</taxon>
        <taxon>Hexapoda</taxon>
        <taxon>Insecta</taxon>
        <taxon>Pterygota</taxon>
        <taxon>Neoptera</taxon>
        <taxon>Endopterygota</taxon>
        <taxon>Lepidoptera</taxon>
        <taxon>Glossata</taxon>
        <taxon>Ditrysia</taxon>
        <taxon>Tineoidea</taxon>
        <taxon>Psychidae</taxon>
        <taxon>Oiketicinae</taxon>
        <taxon>Eumeta</taxon>
    </lineage>
</organism>
<dbReference type="AlphaFoldDB" id="A0A4C1UIK8"/>